<gene>
    <name evidence="5" type="ORF">B0T21DRAFT_373014</name>
</gene>
<dbReference type="GO" id="GO:0001228">
    <property type="term" value="F:DNA-binding transcription activator activity, RNA polymerase II-specific"/>
    <property type="evidence" value="ECO:0007669"/>
    <property type="project" value="TreeGrafter"/>
</dbReference>
<sequence>MSSSLSPDDHNLDAGPSDQDTGPLSSLNLDFLKNITDKKTTTKDGQPQKRRGPKPDSKPALTRRQELNRQAQRTHRERKERYIKALEDEVLRLKEAFTHASQDKEQLAEENRQLKALLNQGVAVAGPSLLDDSMSNPSLSYTSGPTSINGSYAPISSNTSNFTTSPLPTGTLGHHVGLSPNTGGMGGFENQPIPDPNLDYEQVGIDFVLTLERPCMEHIPWLLNRTAESDGVEPCGHALMASYPPESFTQMSTDIPFGHSNNVGINSHSQGTNDSSTVGGQEARTWDLAKPDLVTLMDLSQKLNLDGEITPVMAWGMVVAHPGINALKMEDFKKLADELAGKVRCYGFGSVMEEFEVRDALENVFSTKTELVLGY</sequence>
<comment type="caution">
    <text evidence="5">The sequence shown here is derived from an EMBL/GenBank/DDBJ whole genome shotgun (WGS) entry which is preliminary data.</text>
</comment>
<evidence type="ECO:0000313" key="6">
    <source>
        <dbReference type="Proteomes" id="UP001172159"/>
    </source>
</evidence>
<feature type="region of interest" description="Disordered" evidence="3">
    <location>
        <begin position="1"/>
        <end position="80"/>
    </location>
</feature>
<organism evidence="5 6">
    <name type="scientific">Apiosordaria backusii</name>
    <dbReference type="NCBI Taxonomy" id="314023"/>
    <lineage>
        <taxon>Eukaryota</taxon>
        <taxon>Fungi</taxon>
        <taxon>Dikarya</taxon>
        <taxon>Ascomycota</taxon>
        <taxon>Pezizomycotina</taxon>
        <taxon>Sordariomycetes</taxon>
        <taxon>Sordariomycetidae</taxon>
        <taxon>Sordariales</taxon>
        <taxon>Lasiosphaeriaceae</taxon>
        <taxon>Apiosordaria</taxon>
    </lineage>
</organism>
<dbReference type="Proteomes" id="UP001172159">
    <property type="component" value="Unassembled WGS sequence"/>
</dbReference>
<evidence type="ECO:0000256" key="3">
    <source>
        <dbReference type="SAM" id="MobiDB-lite"/>
    </source>
</evidence>
<dbReference type="InterPro" id="IPR046347">
    <property type="entry name" value="bZIP_sf"/>
</dbReference>
<dbReference type="GO" id="GO:0090575">
    <property type="term" value="C:RNA polymerase II transcription regulator complex"/>
    <property type="evidence" value="ECO:0007669"/>
    <property type="project" value="TreeGrafter"/>
</dbReference>
<reference evidence="5" key="1">
    <citation type="submission" date="2023-06" db="EMBL/GenBank/DDBJ databases">
        <title>Genome-scale phylogeny and comparative genomics of the fungal order Sordariales.</title>
        <authorList>
            <consortium name="Lawrence Berkeley National Laboratory"/>
            <person name="Hensen N."/>
            <person name="Bonometti L."/>
            <person name="Westerberg I."/>
            <person name="Brannstrom I.O."/>
            <person name="Guillou S."/>
            <person name="Cros-Aarteil S."/>
            <person name="Calhoun S."/>
            <person name="Haridas S."/>
            <person name="Kuo A."/>
            <person name="Mondo S."/>
            <person name="Pangilinan J."/>
            <person name="Riley R."/>
            <person name="Labutti K."/>
            <person name="Andreopoulos B."/>
            <person name="Lipzen A."/>
            <person name="Chen C."/>
            <person name="Yanf M."/>
            <person name="Daum C."/>
            <person name="Ng V."/>
            <person name="Clum A."/>
            <person name="Steindorff A."/>
            <person name="Ohm R."/>
            <person name="Martin F."/>
            <person name="Silar P."/>
            <person name="Natvig D."/>
            <person name="Lalanne C."/>
            <person name="Gautier V."/>
            <person name="Ament-Velasquez S.L."/>
            <person name="Kruys A."/>
            <person name="Hutchinson M.I."/>
            <person name="Powell A.J."/>
            <person name="Barry K."/>
            <person name="Miller A.N."/>
            <person name="Grigoriev I.V."/>
            <person name="Debuchy R."/>
            <person name="Gladieux P."/>
            <person name="Thoren M.H."/>
            <person name="Johannesson H."/>
        </authorList>
    </citation>
    <scope>NUCLEOTIDE SEQUENCE</scope>
    <source>
        <strain evidence="5">CBS 540.89</strain>
    </source>
</reference>
<protein>
    <recommendedName>
        <fullName evidence="4">BZIP domain-containing protein</fullName>
    </recommendedName>
</protein>
<evidence type="ECO:0000256" key="1">
    <source>
        <dbReference type="ARBA" id="ARBA00004123"/>
    </source>
</evidence>
<dbReference type="SMART" id="SM00338">
    <property type="entry name" value="BRLZ"/>
    <property type="match status" value="1"/>
</dbReference>
<dbReference type="EMBL" id="JAUKTV010000011">
    <property type="protein sequence ID" value="KAK0724008.1"/>
    <property type="molecule type" value="Genomic_DNA"/>
</dbReference>
<dbReference type="PANTHER" id="PTHR40621:SF6">
    <property type="entry name" value="AP-1-LIKE TRANSCRIPTION FACTOR YAP1-RELATED"/>
    <property type="match status" value="1"/>
</dbReference>
<dbReference type="InterPro" id="IPR050936">
    <property type="entry name" value="AP-1-like"/>
</dbReference>
<evidence type="ECO:0000259" key="4">
    <source>
        <dbReference type="PROSITE" id="PS50217"/>
    </source>
</evidence>
<evidence type="ECO:0000313" key="5">
    <source>
        <dbReference type="EMBL" id="KAK0724008.1"/>
    </source>
</evidence>
<keyword evidence="6" id="KW-1185">Reference proteome</keyword>
<dbReference type="SUPFAM" id="SSF57959">
    <property type="entry name" value="Leucine zipper domain"/>
    <property type="match status" value="1"/>
</dbReference>
<dbReference type="InterPro" id="IPR004827">
    <property type="entry name" value="bZIP"/>
</dbReference>
<dbReference type="PANTHER" id="PTHR40621">
    <property type="entry name" value="TRANSCRIPTION FACTOR KAPC-RELATED"/>
    <property type="match status" value="1"/>
</dbReference>
<feature type="compositionally biased region" description="Basic and acidic residues" evidence="3">
    <location>
        <begin position="53"/>
        <end position="67"/>
    </location>
</feature>
<proteinExistence type="predicted"/>
<name>A0AA40E686_9PEZI</name>
<comment type="subcellular location">
    <subcellularLocation>
        <location evidence="1">Nucleus</location>
    </subcellularLocation>
</comment>
<keyword evidence="2" id="KW-0539">Nucleus</keyword>
<feature type="compositionally biased region" description="Polar residues" evidence="3">
    <location>
        <begin position="18"/>
        <end position="28"/>
    </location>
</feature>
<feature type="domain" description="BZIP" evidence="4">
    <location>
        <begin position="63"/>
        <end position="121"/>
    </location>
</feature>
<accession>A0AA40E686</accession>
<dbReference type="Gene3D" id="1.20.5.170">
    <property type="match status" value="1"/>
</dbReference>
<dbReference type="CDD" id="cd14688">
    <property type="entry name" value="bZIP_YAP"/>
    <property type="match status" value="1"/>
</dbReference>
<evidence type="ECO:0000256" key="2">
    <source>
        <dbReference type="ARBA" id="ARBA00023242"/>
    </source>
</evidence>
<dbReference type="PROSITE" id="PS50217">
    <property type="entry name" value="BZIP"/>
    <property type="match status" value="1"/>
</dbReference>
<dbReference type="AlphaFoldDB" id="A0AA40E686"/>
<dbReference type="GO" id="GO:0000976">
    <property type="term" value="F:transcription cis-regulatory region binding"/>
    <property type="evidence" value="ECO:0007669"/>
    <property type="project" value="InterPro"/>
</dbReference>